<feature type="domain" description="Transposase IS30-like HTH" evidence="3">
    <location>
        <begin position="5"/>
        <end position="45"/>
    </location>
</feature>
<dbReference type="Proteomes" id="UP001500683">
    <property type="component" value="Unassembled WGS sequence"/>
</dbReference>
<reference evidence="5" key="1">
    <citation type="journal article" date="2019" name="Int. J. Syst. Evol. Microbiol.">
        <title>The Global Catalogue of Microorganisms (GCM) 10K type strain sequencing project: providing services to taxonomists for standard genome sequencing and annotation.</title>
        <authorList>
            <consortium name="The Broad Institute Genomics Platform"/>
            <consortium name="The Broad Institute Genome Sequencing Center for Infectious Disease"/>
            <person name="Wu L."/>
            <person name="Ma J."/>
        </authorList>
    </citation>
    <scope>NUCLEOTIDE SEQUENCE [LARGE SCALE GENOMIC DNA]</scope>
    <source>
        <strain evidence="5">JCM 16702</strain>
    </source>
</reference>
<organism evidence="4 5">
    <name type="scientific">Actinomadura miaoliensis</name>
    <dbReference type="NCBI Taxonomy" id="430685"/>
    <lineage>
        <taxon>Bacteria</taxon>
        <taxon>Bacillati</taxon>
        <taxon>Actinomycetota</taxon>
        <taxon>Actinomycetes</taxon>
        <taxon>Streptosporangiales</taxon>
        <taxon>Thermomonosporaceae</taxon>
        <taxon>Actinomadura</taxon>
    </lineage>
</organism>
<dbReference type="InterPro" id="IPR036388">
    <property type="entry name" value="WH-like_DNA-bd_sf"/>
</dbReference>
<dbReference type="InterPro" id="IPR036390">
    <property type="entry name" value="WH_DNA-bd_sf"/>
</dbReference>
<proteinExistence type="predicted"/>
<protein>
    <submittedName>
        <fullName evidence="4">Helix-turn-helix domain-containing protein</fullName>
    </submittedName>
</protein>
<evidence type="ECO:0000256" key="1">
    <source>
        <dbReference type="SAM" id="MobiDB-lite"/>
    </source>
</evidence>
<evidence type="ECO:0000259" key="2">
    <source>
        <dbReference type="Pfam" id="PF12802"/>
    </source>
</evidence>
<feature type="domain" description="HTH marR-type" evidence="2">
    <location>
        <begin position="127"/>
        <end position="170"/>
    </location>
</feature>
<dbReference type="InterPro" id="IPR051917">
    <property type="entry name" value="Transposase-Integrase"/>
</dbReference>
<dbReference type="EMBL" id="BAAAZG010000052">
    <property type="protein sequence ID" value="GAA4095028.1"/>
    <property type="molecule type" value="Genomic_DNA"/>
</dbReference>
<feature type="region of interest" description="Disordered" evidence="1">
    <location>
        <begin position="47"/>
        <end position="96"/>
    </location>
</feature>
<gene>
    <name evidence="4" type="ORF">GCM10022214_67370</name>
</gene>
<dbReference type="Pfam" id="PF13936">
    <property type="entry name" value="HTH_38"/>
    <property type="match status" value="1"/>
</dbReference>
<dbReference type="InterPro" id="IPR000835">
    <property type="entry name" value="HTH_MarR-typ"/>
</dbReference>
<name>A0ABP7WRF1_9ACTN</name>
<dbReference type="PANTHER" id="PTHR10948">
    <property type="entry name" value="TRANSPOSASE"/>
    <property type="match status" value="1"/>
</dbReference>
<dbReference type="InterPro" id="IPR025246">
    <property type="entry name" value="IS30-like_HTH"/>
</dbReference>
<comment type="caution">
    <text evidence="4">The sequence shown here is derived from an EMBL/GenBank/DDBJ whole genome shotgun (WGS) entry which is preliminary data.</text>
</comment>
<sequence>MPGDRLTYQERQRIATGLTTGLTYNEIARRLGRPRSTIVREVARNGGARGYQADRAQQATRWRARRRKPSLASTAHQSPRPPHPAGATASGQDSQARRAFEDEFADMMVETGVPAMAAKVLVCLFTTDSGSATAAELATRLRVSPASISKAVGWLERRGLIGRERSGRRERYVIDEHVWYQAWLVSVRSMALWADFAQRGADLLGDATPAGTRLHATGQFFRFLGQDMSQAAEHWRQTLSRSR</sequence>
<dbReference type="Gene3D" id="1.10.287.160">
    <property type="entry name" value="HR1 repeat"/>
    <property type="match status" value="1"/>
</dbReference>
<evidence type="ECO:0000259" key="3">
    <source>
        <dbReference type="Pfam" id="PF13936"/>
    </source>
</evidence>
<accession>A0ABP7WRF1</accession>
<dbReference type="PANTHER" id="PTHR10948:SF23">
    <property type="entry name" value="TRANSPOSASE INSI FOR INSERTION SEQUENCE ELEMENT IS30A-RELATED"/>
    <property type="match status" value="1"/>
</dbReference>
<evidence type="ECO:0000313" key="5">
    <source>
        <dbReference type="Proteomes" id="UP001500683"/>
    </source>
</evidence>
<evidence type="ECO:0000313" key="4">
    <source>
        <dbReference type="EMBL" id="GAA4095028.1"/>
    </source>
</evidence>
<dbReference type="Pfam" id="PF12802">
    <property type="entry name" value="MarR_2"/>
    <property type="match status" value="1"/>
</dbReference>
<dbReference type="SUPFAM" id="SSF46785">
    <property type="entry name" value="Winged helix' DNA-binding domain"/>
    <property type="match status" value="1"/>
</dbReference>
<dbReference type="Gene3D" id="1.10.10.10">
    <property type="entry name" value="Winged helix-like DNA-binding domain superfamily/Winged helix DNA-binding domain"/>
    <property type="match status" value="1"/>
</dbReference>
<dbReference type="RefSeq" id="WP_344955707.1">
    <property type="nucleotide sequence ID" value="NZ_BAAAZG010000052.1"/>
</dbReference>
<keyword evidence="5" id="KW-1185">Reference proteome</keyword>